<evidence type="ECO:0000313" key="2">
    <source>
        <dbReference type="EMBL" id="ETX05383.1"/>
    </source>
</evidence>
<keyword evidence="3" id="KW-1185">Reference proteome</keyword>
<dbReference type="AlphaFoldDB" id="W4M5D0"/>
<evidence type="ECO:0000313" key="3">
    <source>
        <dbReference type="Proteomes" id="UP000019140"/>
    </source>
</evidence>
<dbReference type="Proteomes" id="UP000019140">
    <property type="component" value="Unassembled WGS sequence"/>
</dbReference>
<accession>W4M5D0</accession>
<dbReference type="Pfam" id="PF10986">
    <property type="entry name" value="ZrgA"/>
    <property type="match status" value="1"/>
</dbReference>
<dbReference type="HOGENOM" id="CLU_095659_0_0_7"/>
<dbReference type="InterPro" id="IPR021253">
    <property type="entry name" value="ZrgA-like"/>
</dbReference>
<evidence type="ECO:0000256" key="1">
    <source>
        <dbReference type="SAM" id="MobiDB-lite"/>
    </source>
</evidence>
<feature type="compositionally biased region" description="Basic and acidic residues" evidence="1">
    <location>
        <begin position="118"/>
        <end position="145"/>
    </location>
</feature>
<evidence type="ECO:0008006" key="4">
    <source>
        <dbReference type="Google" id="ProtNLM"/>
    </source>
</evidence>
<dbReference type="EMBL" id="AZHX01000963">
    <property type="protein sequence ID" value="ETX05383.1"/>
    <property type="molecule type" value="Genomic_DNA"/>
</dbReference>
<reference evidence="2 3" key="1">
    <citation type="journal article" date="2014" name="Nature">
        <title>An environmental bacterial taxon with a large and distinct metabolic repertoire.</title>
        <authorList>
            <person name="Wilson M.C."/>
            <person name="Mori T."/>
            <person name="Ruckert C."/>
            <person name="Uria A.R."/>
            <person name="Helf M.J."/>
            <person name="Takada K."/>
            <person name="Gernert C."/>
            <person name="Steffens U.A."/>
            <person name="Heycke N."/>
            <person name="Schmitt S."/>
            <person name="Rinke C."/>
            <person name="Helfrich E.J."/>
            <person name="Brachmann A.O."/>
            <person name="Gurgui C."/>
            <person name="Wakimoto T."/>
            <person name="Kracht M."/>
            <person name="Crusemann M."/>
            <person name="Hentschel U."/>
            <person name="Abe I."/>
            <person name="Matsunaga S."/>
            <person name="Kalinowski J."/>
            <person name="Takeyama H."/>
            <person name="Piel J."/>
        </authorList>
    </citation>
    <scope>NUCLEOTIDE SEQUENCE [LARGE SCALE GENOMIC DNA]</scope>
    <source>
        <strain evidence="3">TSY2</strain>
    </source>
</reference>
<gene>
    <name evidence="2" type="ORF">ETSY2_23275</name>
</gene>
<proteinExistence type="predicted"/>
<sequence length="205" mass="22810">MQVSDRFVVLSTLIVFGQLMGIPVVGEAQRQHRAHVHGAGKLNLVQEGSQVHIELELPGMDVAGFEHKARTASQKQAVKDAVTALEQGSALFRMNAEAKCTFDKAEIEVSMMDDDGEGEHGHEGDKHQDDDHHRDEKHAGEVGESHSEFHAEYVFQCASPEKLQQLQVTLFDTFKGAENLQVQFVTARKQGAQRISREVPVIRFD</sequence>
<organism evidence="2 3">
    <name type="scientific">Candidatus Entotheonella gemina</name>
    <dbReference type="NCBI Taxonomy" id="1429439"/>
    <lineage>
        <taxon>Bacteria</taxon>
        <taxon>Pseudomonadati</taxon>
        <taxon>Nitrospinota/Tectimicrobiota group</taxon>
        <taxon>Candidatus Tectimicrobiota</taxon>
        <taxon>Candidatus Entotheonellia</taxon>
        <taxon>Candidatus Entotheonellales</taxon>
        <taxon>Candidatus Entotheonellaceae</taxon>
        <taxon>Candidatus Entotheonella</taxon>
    </lineage>
</organism>
<name>W4M5D0_9BACT</name>
<protein>
    <recommendedName>
        <fullName evidence="4">DUF2796 domain-containing protein</fullName>
    </recommendedName>
</protein>
<feature type="region of interest" description="Disordered" evidence="1">
    <location>
        <begin position="113"/>
        <end position="145"/>
    </location>
</feature>
<comment type="caution">
    <text evidence="2">The sequence shown here is derived from an EMBL/GenBank/DDBJ whole genome shotgun (WGS) entry which is preliminary data.</text>
</comment>